<dbReference type="Pfam" id="PF20491">
    <property type="entry name" value="Ermin"/>
    <property type="match status" value="1"/>
</dbReference>
<dbReference type="InterPro" id="IPR045346">
    <property type="entry name" value="Ermin"/>
</dbReference>
<evidence type="ECO:0000256" key="6">
    <source>
        <dbReference type="ARBA" id="ARBA00023212"/>
    </source>
</evidence>
<dbReference type="GO" id="GO:0051015">
    <property type="term" value="F:actin filament binding"/>
    <property type="evidence" value="ECO:0007669"/>
    <property type="project" value="InterPro"/>
</dbReference>
<accession>A0A2P4SRG2</accession>
<dbReference type="GO" id="GO:0005856">
    <property type="term" value="C:cytoskeleton"/>
    <property type="evidence" value="ECO:0007669"/>
    <property type="project" value="UniProtKB-SubCell"/>
</dbReference>
<dbReference type="GO" id="GO:0008360">
    <property type="term" value="P:regulation of cell shape"/>
    <property type="evidence" value="ECO:0007669"/>
    <property type="project" value="InterPro"/>
</dbReference>
<dbReference type="GO" id="GO:0007015">
    <property type="term" value="P:actin filament organization"/>
    <property type="evidence" value="ECO:0007669"/>
    <property type="project" value="InterPro"/>
</dbReference>
<dbReference type="OrthoDB" id="9947518at2759"/>
<dbReference type="InterPro" id="IPR008954">
    <property type="entry name" value="Moesin_tail_sf"/>
</dbReference>
<dbReference type="GO" id="GO:0043025">
    <property type="term" value="C:neuronal cell body"/>
    <property type="evidence" value="ECO:0007669"/>
    <property type="project" value="TreeGrafter"/>
</dbReference>
<dbReference type="GO" id="GO:0030175">
    <property type="term" value="C:filopodium"/>
    <property type="evidence" value="ECO:0007669"/>
    <property type="project" value="TreeGrafter"/>
</dbReference>
<evidence type="ECO:0000256" key="4">
    <source>
        <dbReference type="ARBA" id="ARBA00022553"/>
    </source>
</evidence>
<comment type="subcellular location">
    <subcellularLocation>
        <location evidence="1">Cytoplasm</location>
        <location evidence="1">Cytoskeleton</location>
    </subcellularLocation>
</comment>
<dbReference type="Gene3D" id="6.10.360.10">
    <property type="match status" value="1"/>
</dbReference>
<protein>
    <recommendedName>
        <fullName evidence="8">Ermin</fullName>
    </recommendedName>
    <alternativeName>
        <fullName evidence="9">Juxtanodin</fullName>
    </alternativeName>
</protein>
<gene>
    <name evidence="11" type="ORF">CIB84_009545</name>
</gene>
<evidence type="ECO:0000256" key="2">
    <source>
        <dbReference type="ARBA" id="ARBA00011216"/>
    </source>
</evidence>
<keyword evidence="5" id="KW-0009">Actin-binding</keyword>
<evidence type="ECO:0000256" key="8">
    <source>
        <dbReference type="ARBA" id="ARBA00026168"/>
    </source>
</evidence>
<organism evidence="11 12">
    <name type="scientific">Bambusicola thoracicus</name>
    <name type="common">Chinese bamboo-partridge</name>
    <name type="synonym">Perdix thoracica</name>
    <dbReference type="NCBI Taxonomy" id="9083"/>
    <lineage>
        <taxon>Eukaryota</taxon>
        <taxon>Metazoa</taxon>
        <taxon>Chordata</taxon>
        <taxon>Craniata</taxon>
        <taxon>Vertebrata</taxon>
        <taxon>Euteleostomi</taxon>
        <taxon>Archelosauria</taxon>
        <taxon>Archosauria</taxon>
        <taxon>Dinosauria</taxon>
        <taxon>Saurischia</taxon>
        <taxon>Theropoda</taxon>
        <taxon>Coelurosauria</taxon>
        <taxon>Aves</taxon>
        <taxon>Neognathae</taxon>
        <taxon>Galloanserae</taxon>
        <taxon>Galliformes</taxon>
        <taxon>Phasianidae</taxon>
        <taxon>Perdicinae</taxon>
        <taxon>Bambusicola</taxon>
    </lineage>
</organism>
<dbReference type="GO" id="GO:0033269">
    <property type="term" value="C:internode region of axon"/>
    <property type="evidence" value="ECO:0007669"/>
    <property type="project" value="TreeGrafter"/>
</dbReference>
<dbReference type="PANTHER" id="PTHR47137:SF1">
    <property type="entry name" value="ERMIN"/>
    <property type="match status" value="1"/>
</dbReference>
<comment type="caution">
    <text evidence="11">The sequence shown here is derived from an EMBL/GenBank/DDBJ whole genome shotgun (WGS) entry which is preliminary data.</text>
</comment>
<evidence type="ECO:0000256" key="10">
    <source>
        <dbReference type="SAM" id="MobiDB-lite"/>
    </source>
</evidence>
<proteinExistence type="predicted"/>
<comment type="subunit">
    <text evidence="2">Binds actin.</text>
</comment>
<dbReference type="PANTHER" id="PTHR47137">
    <property type="entry name" value="ERMIN"/>
    <property type="match status" value="1"/>
</dbReference>
<feature type="compositionally biased region" description="Acidic residues" evidence="10">
    <location>
        <begin position="36"/>
        <end position="55"/>
    </location>
</feature>
<dbReference type="GO" id="GO:0005938">
    <property type="term" value="C:cell cortex"/>
    <property type="evidence" value="ECO:0007669"/>
    <property type="project" value="TreeGrafter"/>
</dbReference>
<keyword evidence="3" id="KW-0963">Cytoplasm</keyword>
<evidence type="ECO:0000256" key="5">
    <source>
        <dbReference type="ARBA" id="ARBA00023203"/>
    </source>
</evidence>
<evidence type="ECO:0000256" key="1">
    <source>
        <dbReference type="ARBA" id="ARBA00004245"/>
    </source>
</evidence>
<dbReference type="GO" id="GO:0001763">
    <property type="term" value="P:morphogenesis of a branching structure"/>
    <property type="evidence" value="ECO:0007669"/>
    <property type="project" value="TreeGrafter"/>
</dbReference>
<dbReference type="EMBL" id="PPHD01027421">
    <property type="protein sequence ID" value="POI26706.1"/>
    <property type="molecule type" value="Genomic_DNA"/>
</dbReference>
<evidence type="ECO:0000313" key="12">
    <source>
        <dbReference type="Proteomes" id="UP000237246"/>
    </source>
</evidence>
<name>A0A2P4SRG2_BAMTH</name>
<dbReference type="AlphaFoldDB" id="A0A2P4SRG2"/>
<dbReference type="GO" id="GO:0043209">
    <property type="term" value="C:myelin sheath"/>
    <property type="evidence" value="ECO:0007669"/>
    <property type="project" value="TreeGrafter"/>
</dbReference>
<evidence type="ECO:0000313" key="11">
    <source>
        <dbReference type="EMBL" id="POI26706.1"/>
    </source>
</evidence>
<evidence type="ECO:0000256" key="7">
    <source>
        <dbReference type="ARBA" id="ARBA00025213"/>
    </source>
</evidence>
<sequence>VLLCAAGQRAPGTAGSPGGEVAVTPTGGTERRGNDTEEEEEEEEEEEDTEEDEVQVIEVPKGSGAVPQQQEGGTEPFPPGSPTCNVPPERAGEQPGLGKKNDISRHSYSRYNTISYRKIRKGNTKQRIDEFESMMHL</sequence>
<keyword evidence="4" id="KW-0597">Phosphoprotein</keyword>
<dbReference type="GO" id="GO:0031344">
    <property type="term" value="P:regulation of cell projection organization"/>
    <property type="evidence" value="ECO:0007669"/>
    <property type="project" value="TreeGrafter"/>
</dbReference>
<comment type="function">
    <text evidence="7">Plays a role in cytoskeletal rearrangements during the late wrapping and/or compaction phases of myelinogenesis as well as in maintenance and stability of myelin sheath in the adult. May play an important role in late-stage oligodendroglia maturation, myelin/Ranvier node formation during CNS development, and in the maintenance and plasticity of related structures in the mature CNS.</text>
</comment>
<dbReference type="GO" id="GO:0070062">
    <property type="term" value="C:extracellular exosome"/>
    <property type="evidence" value="ECO:0007669"/>
    <property type="project" value="TreeGrafter"/>
</dbReference>
<feature type="region of interest" description="Disordered" evidence="10">
    <location>
        <begin position="1"/>
        <end position="106"/>
    </location>
</feature>
<reference evidence="11 12" key="1">
    <citation type="submission" date="2018-01" db="EMBL/GenBank/DDBJ databases">
        <title>Comparison of the Chinese Bamboo Partridge and Red Junglefowl genome sequences highlights the importance of demography in genome evolution.</title>
        <authorList>
            <person name="Tiley G.P."/>
            <person name="Kimball R.T."/>
            <person name="Braun E.L."/>
            <person name="Burleigh J.G."/>
        </authorList>
    </citation>
    <scope>NUCLEOTIDE SEQUENCE [LARGE SCALE GENOMIC DNA]</scope>
    <source>
        <strain evidence="11">RTK389</strain>
        <tissue evidence="11">Blood</tissue>
    </source>
</reference>
<keyword evidence="6" id="KW-0206">Cytoskeleton</keyword>
<dbReference type="SUPFAM" id="SSF48678">
    <property type="entry name" value="Moesin tail domain"/>
    <property type="match status" value="1"/>
</dbReference>
<dbReference type="GO" id="GO:0033270">
    <property type="term" value="C:paranode region of axon"/>
    <property type="evidence" value="ECO:0007669"/>
    <property type="project" value="TreeGrafter"/>
</dbReference>
<evidence type="ECO:0000256" key="9">
    <source>
        <dbReference type="ARBA" id="ARBA00031224"/>
    </source>
</evidence>
<evidence type="ECO:0000256" key="3">
    <source>
        <dbReference type="ARBA" id="ARBA00022490"/>
    </source>
</evidence>
<keyword evidence="12" id="KW-1185">Reference proteome</keyword>
<dbReference type="Proteomes" id="UP000237246">
    <property type="component" value="Unassembled WGS sequence"/>
</dbReference>
<feature type="non-terminal residue" evidence="11">
    <location>
        <position position="1"/>
    </location>
</feature>